<reference evidence="1" key="1">
    <citation type="submission" date="2021-01" db="EMBL/GenBank/DDBJ databases">
        <authorList>
            <consortium name="Genoscope - CEA"/>
            <person name="William W."/>
        </authorList>
    </citation>
    <scope>NUCLEOTIDE SEQUENCE</scope>
</reference>
<proteinExistence type="predicted"/>
<evidence type="ECO:0000313" key="1">
    <source>
        <dbReference type="EMBL" id="CAD8060444.1"/>
    </source>
</evidence>
<name>A0A8S1LBR7_9CILI</name>
<protein>
    <submittedName>
        <fullName evidence="1">Uncharacterized protein</fullName>
    </submittedName>
</protein>
<dbReference type="OrthoDB" id="289128at2759"/>
<dbReference type="AlphaFoldDB" id="A0A8S1LBR7"/>
<dbReference type="Proteomes" id="UP000692954">
    <property type="component" value="Unassembled WGS sequence"/>
</dbReference>
<organism evidence="1 2">
    <name type="scientific">Paramecium sonneborni</name>
    <dbReference type="NCBI Taxonomy" id="65129"/>
    <lineage>
        <taxon>Eukaryota</taxon>
        <taxon>Sar</taxon>
        <taxon>Alveolata</taxon>
        <taxon>Ciliophora</taxon>
        <taxon>Intramacronucleata</taxon>
        <taxon>Oligohymenophorea</taxon>
        <taxon>Peniculida</taxon>
        <taxon>Parameciidae</taxon>
        <taxon>Paramecium</taxon>
    </lineage>
</organism>
<keyword evidence="2" id="KW-1185">Reference proteome</keyword>
<comment type="caution">
    <text evidence="1">The sequence shown here is derived from an EMBL/GenBank/DDBJ whole genome shotgun (WGS) entry which is preliminary data.</text>
</comment>
<sequence length="260" mass="31316">MHKLRELQEKESTFSNIEQDFIPFIKERDSMGKLPNTYRSFRSQNQINNRIRDTISSNQSQKSKTKVNFLKDVYTINHNTYWANLTNISKVEKKLNLKIQTEYVEQKQLIQLNQKLQFNDGTVQHKMQTQINYSPKLGKNLSMNTIPPLGYYQTKDIIIKKQPMFVRMKQQKEKKVKEFRTIKTEPSQQIQVPRLELSNLRIQNRIPEELLNRAYQTERQSIVYKQRYTPLHFNNEEMEQQEIKIKQLREFYKIMKSSYA</sequence>
<dbReference type="EMBL" id="CAJJDN010000014">
    <property type="protein sequence ID" value="CAD8060444.1"/>
    <property type="molecule type" value="Genomic_DNA"/>
</dbReference>
<gene>
    <name evidence="1" type="ORF">PSON_ATCC_30995.1.T0140287</name>
</gene>
<evidence type="ECO:0000313" key="2">
    <source>
        <dbReference type="Proteomes" id="UP000692954"/>
    </source>
</evidence>
<accession>A0A8S1LBR7</accession>